<comment type="caution">
    <text evidence="9">The sequence shown here is derived from an EMBL/GenBank/DDBJ whole genome shotgun (WGS) entry which is preliminary data.</text>
</comment>
<keyword evidence="3" id="KW-0808">Transferase</keyword>
<feature type="transmembrane region" description="Helical" evidence="8">
    <location>
        <begin position="207"/>
        <end position="226"/>
    </location>
</feature>
<dbReference type="InterPro" id="IPR018584">
    <property type="entry name" value="GT87"/>
</dbReference>
<feature type="transmembrane region" description="Helical" evidence="8">
    <location>
        <begin position="102"/>
        <end position="122"/>
    </location>
</feature>
<proteinExistence type="inferred from homology"/>
<evidence type="ECO:0000313" key="9">
    <source>
        <dbReference type="EMBL" id="OGM65407.1"/>
    </source>
</evidence>
<evidence type="ECO:0000313" key="10">
    <source>
        <dbReference type="Proteomes" id="UP000176725"/>
    </source>
</evidence>
<keyword evidence="6 8" id="KW-0472">Membrane</keyword>
<evidence type="ECO:0000256" key="8">
    <source>
        <dbReference type="SAM" id="Phobius"/>
    </source>
</evidence>
<dbReference type="GO" id="GO:0016758">
    <property type="term" value="F:hexosyltransferase activity"/>
    <property type="evidence" value="ECO:0007669"/>
    <property type="project" value="InterPro"/>
</dbReference>
<evidence type="ECO:0008006" key="11">
    <source>
        <dbReference type="Google" id="ProtNLM"/>
    </source>
</evidence>
<feature type="transmembrane region" description="Helical" evidence="8">
    <location>
        <begin position="297"/>
        <end position="327"/>
    </location>
</feature>
<dbReference type="AlphaFoldDB" id="A0A1F8BMW8"/>
<gene>
    <name evidence="9" type="ORF">A2893_01680</name>
</gene>
<comment type="similarity">
    <text evidence="7">Belongs to the glycosyltransferase 87 family.</text>
</comment>
<keyword evidence="5 8" id="KW-1133">Transmembrane helix</keyword>
<reference evidence="9 10" key="1">
    <citation type="journal article" date="2016" name="Nat. Commun.">
        <title>Thousands of microbial genomes shed light on interconnected biogeochemical processes in an aquifer system.</title>
        <authorList>
            <person name="Anantharaman K."/>
            <person name="Brown C.T."/>
            <person name="Hug L.A."/>
            <person name="Sharon I."/>
            <person name="Castelle C.J."/>
            <person name="Probst A.J."/>
            <person name="Thomas B.C."/>
            <person name="Singh A."/>
            <person name="Wilkins M.J."/>
            <person name="Karaoz U."/>
            <person name="Brodie E.L."/>
            <person name="Williams K.H."/>
            <person name="Hubbard S.S."/>
            <person name="Banfield J.F."/>
        </authorList>
    </citation>
    <scope>NUCLEOTIDE SEQUENCE [LARGE SCALE GENOMIC DNA]</scope>
</reference>
<accession>A0A1F8BMW8</accession>
<evidence type="ECO:0000256" key="6">
    <source>
        <dbReference type="ARBA" id="ARBA00023136"/>
    </source>
</evidence>
<keyword evidence="4 8" id="KW-0812">Transmembrane</keyword>
<evidence type="ECO:0000256" key="3">
    <source>
        <dbReference type="ARBA" id="ARBA00022679"/>
    </source>
</evidence>
<evidence type="ECO:0000256" key="2">
    <source>
        <dbReference type="ARBA" id="ARBA00022475"/>
    </source>
</evidence>
<feature type="transmembrane region" description="Helical" evidence="8">
    <location>
        <begin position="134"/>
        <end position="164"/>
    </location>
</feature>
<name>A0A1F8BMW8_9BACT</name>
<protein>
    <recommendedName>
        <fullName evidence="11">DUF2029 domain-containing protein</fullName>
    </recommendedName>
</protein>
<evidence type="ECO:0000256" key="5">
    <source>
        <dbReference type="ARBA" id="ARBA00022989"/>
    </source>
</evidence>
<feature type="transmembrane region" description="Helical" evidence="8">
    <location>
        <begin position="266"/>
        <end position="285"/>
    </location>
</feature>
<sequence>MTFVICYVAAVIIAVFLVITTGQALGSDFVSFLTGASLIRGGEGKHLYEFPIQLAYQQRILQPFNLNLTNHEVKLLPYLNLPVFALLYIPFTYMPFLIAYKLYVILLAGVLFIIGLVASRIFSKLSIYSAWPFIPLVFYPSIGAVFIGQTSVFLVLLFLLLFLYLRQGKYFQVGILSSLLFLKIQYAIAIPYLFILSRDKKNFSKGLVISAVIIIILNLWLSGFFLNEYFSFLVATQKPEFGLRDRDMFTFFAYLRQTQPFSLLNFYELFLVNIFFYIITLVFLFKNHEKLSLENNFIVVTILTLVFSIHGVNYDLALLLVPIFIIVNRIRSGANLSNTDRITIFTLVFLPALFLIGKGVFIPFILIGVTLLLITQQAHPRRLS</sequence>
<evidence type="ECO:0000256" key="7">
    <source>
        <dbReference type="ARBA" id="ARBA00024033"/>
    </source>
</evidence>
<feature type="transmembrane region" description="Helical" evidence="8">
    <location>
        <begin position="170"/>
        <end position="195"/>
    </location>
</feature>
<comment type="subcellular location">
    <subcellularLocation>
        <location evidence="1">Cell membrane</location>
        <topology evidence="1">Multi-pass membrane protein</topology>
    </subcellularLocation>
</comment>
<organism evidence="9 10">
    <name type="scientific">Candidatus Woesebacteria bacterium RIFCSPLOWO2_01_FULL_39_25</name>
    <dbReference type="NCBI Taxonomy" id="1802521"/>
    <lineage>
        <taxon>Bacteria</taxon>
        <taxon>Candidatus Woeseibacteriota</taxon>
    </lineage>
</organism>
<keyword evidence="2" id="KW-1003">Cell membrane</keyword>
<feature type="transmembrane region" description="Helical" evidence="8">
    <location>
        <begin position="347"/>
        <end position="374"/>
    </location>
</feature>
<evidence type="ECO:0000256" key="1">
    <source>
        <dbReference type="ARBA" id="ARBA00004651"/>
    </source>
</evidence>
<dbReference type="Proteomes" id="UP000176725">
    <property type="component" value="Unassembled WGS sequence"/>
</dbReference>
<dbReference type="GO" id="GO:0005886">
    <property type="term" value="C:plasma membrane"/>
    <property type="evidence" value="ECO:0007669"/>
    <property type="project" value="UniProtKB-SubCell"/>
</dbReference>
<evidence type="ECO:0000256" key="4">
    <source>
        <dbReference type="ARBA" id="ARBA00022692"/>
    </source>
</evidence>
<dbReference type="EMBL" id="MGHH01000004">
    <property type="protein sequence ID" value="OGM65407.1"/>
    <property type="molecule type" value="Genomic_DNA"/>
</dbReference>
<dbReference type="Pfam" id="PF09594">
    <property type="entry name" value="GT87"/>
    <property type="match status" value="1"/>
</dbReference>